<keyword evidence="1" id="KW-0547">Nucleotide-binding</keyword>
<feature type="compositionally biased region" description="Pro residues" evidence="3">
    <location>
        <begin position="908"/>
        <end position="920"/>
    </location>
</feature>
<feature type="region of interest" description="Disordered" evidence="3">
    <location>
        <begin position="484"/>
        <end position="519"/>
    </location>
</feature>
<reference evidence="5" key="1">
    <citation type="thesis" date="1999" institute="University of Cambridge">
        <title>The gene cluster for monensin biosynthesis.</title>
        <authorList>
            <person name="Oliynyk M."/>
        </authorList>
    </citation>
    <scope>NUCLEOTIDE SEQUENCE</scope>
    <source>
        <strain evidence="5">ATCC15413</strain>
    </source>
</reference>
<evidence type="ECO:0000256" key="1">
    <source>
        <dbReference type="ARBA" id="ARBA00022741"/>
    </source>
</evidence>
<dbReference type="InterPro" id="IPR016032">
    <property type="entry name" value="Sig_transdc_resp-reg_C-effctor"/>
</dbReference>
<accession>Q846X0</accession>
<dbReference type="CDD" id="cd06170">
    <property type="entry name" value="LuxR_C_like"/>
    <property type="match status" value="1"/>
</dbReference>
<dbReference type="PANTHER" id="PTHR16305:SF35">
    <property type="entry name" value="TRANSCRIPTIONAL ACTIVATOR DOMAIN"/>
    <property type="match status" value="1"/>
</dbReference>
<dbReference type="Pfam" id="PF13191">
    <property type="entry name" value="AAA_16"/>
    <property type="match status" value="1"/>
</dbReference>
<feature type="compositionally biased region" description="Low complexity" evidence="3">
    <location>
        <begin position="128"/>
        <end position="140"/>
    </location>
</feature>
<dbReference type="PROSITE" id="PS50043">
    <property type="entry name" value="HTH_LUXR_2"/>
    <property type="match status" value="1"/>
</dbReference>
<dbReference type="PROSITE" id="PS00622">
    <property type="entry name" value="HTH_LUXR_1"/>
    <property type="match status" value="1"/>
</dbReference>
<dbReference type="Gene3D" id="3.40.50.300">
    <property type="entry name" value="P-loop containing nucleotide triphosphate hydrolases"/>
    <property type="match status" value="1"/>
</dbReference>
<dbReference type="GO" id="GO:0004016">
    <property type="term" value="F:adenylate cyclase activity"/>
    <property type="evidence" value="ECO:0007669"/>
    <property type="project" value="TreeGrafter"/>
</dbReference>
<dbReference type="InterPro" id="IPR036388">
    <property type="entry name" value="WH-like_DNA-bd_sf"/>
</dbReference>
<dbReference type="InterPro" id="IPR027417">
    <property type="entry name" value="P-loop_NTPase"/>
</dbReference>
<feature type="compositionally biased region" description="Gly residues" evidence="3">
    <location>
        <begin position="141"/>
        <end position="154"/>
    </location>
</feature>
<dbReference type="GO" id="GO:0005524">
    <property type="term" value="F:ATP binding"/>
    <property type="evidence" value="ECO:0007669"/>
    <property type="project" value="UniProtKB-KW"/>
</dbReference>
<reference evidence="6" key="3">
    <citation type="journal article" date="2016" name="J. Ind. Microbiol. Biotechnol.">
        <title>DasR positively controls monensin production at two-level regulation in Streptomyces cinnamonensis.</title>
        <authorList>
            <person name="Zhang Y."/>
            <person name="Lin C.Y."/>
            <person name="Li X.M."/>
            <person name="Tang Z.K."/>
            <person name="Qiao J."/>
            <person name="Zhao G.R."/>
        </authorList>
    </citation>
    <scope>NUCLEOTIDE SEQUENCE</scope>
    <source>
        <strain evidence="6">ST021</strain>
    </source>
</reference>
<evidence type="ECO:0000313" key="5">
    <source>
        <dbReference type="EMBL" id="AAO65802.1"/>
    </source>
</evidence>
<gene>
    <name evidence="5" type="primary">monH</name>
</gene>
<dbReference type="EMBL" id="AF440781">
    <property type="protein sequence ID" value="AAO65802.1"/>
    <property type="molecule type" value="Genomic_DNA"/>
</dbReference>
<dbReference type="SUPFAM" id="SSF46894">
    <property type="entry name" value="C-terminal effector domain of the bipartite response regulators"/>
    <property type="match status" value="1"/>
</dbReference>
<reference evidence="5" key="2">
    <citation type="journal article" date="2003" name="Mol. Microbiol.">
        <title>Analysis of the biosynthetic gene cluster for the polyether antibiotic monensin in Streptomyces cinnamonensis and evidence for the role of monB and monC genes in oxidative cyclization.</title>
        <authorList>
            <person name="Oliynyk M."/>
            <person name="Stark C.B."/>
            <person name="Bhatt A."/>
            <person name="Jones M.A."/>
            <person name="Hughes-Thomas Z.A."/>
            <person name="Wilkinson C."/>
            <person name="Oliynyk Z."/>
            <person name="Demydchuk Y."/>
            <person name="Staunton J."/>
            <person name="Leadlay P.F."/>
        </authorList>
    </citation>
    <scope>NUCLEOTIDE SEQUENCE</scope>
    <source>
        <strain evidence="5">ATCC15413</strain>
    </source>
</reference>
<dbReference type="GO" id="GO:0006355">
    <property type="term" value="P:regulation of DNA-templated transcription"/>
    <property type="evidence" value="ECO:0007669"/>
    <property type="project" value="InterPro"/>
</dbReference>
<feature type="region of interest" description="Disordered" evidence="3">
    <location>
        <begin position="119"/>
        <end position="154"/>
    </location>
</feature>
<evidence type="ECO:0000259" key="4">
    <source>
        <dbReference type="PROSITE" id="PS50043"/>
    </source>
</evidence>
<dbReference type="PANTHER" id="PTHR16305">
    <property type="entry name" value="TESTICULAR SOLUBLE ADENYLYL CYCLASE"/>
    <property type="match status" value="1"/>
</dbReference>
<name>Q846X0_STRVG</name>
<dbReference type="InterPro" id="IPR041664">
    <property type="entry name" value="AAA_16"/>
</dbReference>
<dbReference type="GO" id="GO:0003677">
    <property type="term" value="F:DNA binding"/>
    <property type="evidence" value="ECO:0007669"/>
    <property type="project" value="InterPro"/>
</dbReference>
<sequence>MSGVERGVGSAGPVEQGDGLAGLVERAEALAALRGAFDGSPGTGGSLVVLSGAVGTGKTALLRAWADRIGADADALVLTATACRAERDLPLGVLEQLVRSPGLPPASAERALAWWDEEASATPGKTDANGTSANGTDANGTGAGQTGAGQAGVGQTGVGGEPVLAASALRGLCEVLRDLLAERPVVVAVDDAHHADAASLQCLLSVVRRLRSARLHVLFTEYAHQKAQNALLSSEFLHEPALRRIRLEPLSKAGVEALLARHLDERTAQDLTPVVHGMSAGHPLLVRALAEDHRAAGGAGEAYGRAVLSFLYRHETPVTQVARAIAALGAHAGPGQVGRLLDVDAASVERAVRQLTVAEVLHEGRLCHPAFAAAVLDGMPPEERRALHGRVADLLHEEGAPATEVAAHLVAADRSDAPWAVPVFQEAAQLALDEDQVETGVDYLRAAHQRCRGAAQRAAVVGALADAEWRLDPAKVLRHLPDPAAMAPQTDPAALAPHTDPAPTAAPTAAPTPTPIPTTPPLPTHLLWHGRVEEGLDAIGTLTGPGPNPAGAPPMNPADLDTPWLWGAYLYPGHVKERLGSGALSPQRSTPPAVTPELQGAGTLMNDLLHGGERDATEAAERALNRYRLGPRTIAVQTAALAALTYRDRPHRAAAWCDGLVAQADERNSPTWRALFTAWRALLHLRQGDPAAAEQRAETALALLGSKGWGAAIGLPLAAAVQAKAALGDVDGAAALLERPVPQAVFQTRTGLHYLAARGRYHLATGCHYAALCDFYACGTRMSSWGVDLPALEPWRLGAAEAYLALGEGLLARQLVDGQLPLPTPDDGRTWGMTLRLRAATSPAPARAELLDEAVAVLRESGDTFELARAVADQAVAVREGGEAERARLLARKAELLARRWGSAPAPATVPEPPERPGPATPDAELTSAERRVAELAAEGFTNREISRKLCVTVSTVEQHLTRIYRKLDVRRLDLQAALG</sequence>
<evidence type="ECO:0000256" key="3">
    <source>
        <dbReference type="SAM" id="MobiDB-lite"/>
    </source>
</evidence>
<dbReference type="Gene3D" id="1.10.10.10">
    <property type="entry name" value="Winged helix-like DNA-binding domain superfamily/Winged helix DNA-binding domain"/>
    <property type="match status" value="1"/>
</dbReference>
<dbReference type="EMBL" id="KX263301">
    <property type="protein sequence ID" value="ANZ52465.1"/>
    <property type="molecule type" value="Genomic_DNA"/>
</dbReference>
<feature type="compositionally biased region" description="Low complexity" evidence="3">
    <location>
        <begin position="490"/>
        <end position="509"/>
    </location>
</feature>
<keyword evidence="2" id="KW-0067">ATP-binding</keyword>
<dbReference type="SMART" id="SM00382">
    <property type="entry name" value="AAA"/>
    <property type="match status" value="1"/>
</dbReference>
<evidence type="ECO:0000256" key="2">
    <source>
        <dbReference type="ARBA" id="ARBA00022840"/>
    </source>
</evidence>
<dbReference type="SMART" id="SM00421">
    <property type="entry name" value="HTH_LUXR"/>
    <property type="match status" value="1"/>
</dbReference>
<proteinExistence type="predicted"/>
<feature type="region of interest" description="Disordered" evidence="3">
    <location>
        <begin position="902"/>
        <end position="926"/>
    </location>
</feature>
<feature type="compositionally biased region" description="Pro residues" evidence="3">
    <location>
        <begin position="510"/>
        <end position="519"/>
    </location>
</feature>
<evidence type="ECO:0000313" key="6">
    <source>
        <dbReference type="EMBL" id="ANZ52465.1"/>
    </source>
</evidence>
<dbReference type="AlphaFoldDB" id="Q846X0"/>
<dbReference type="InterPro" id="IPR003593">
    <property type="entry name" value="AAA+_ATPase"/>
</dbReference>
<organism evidence="5">
    <name type="scientific">Streptomyces virginiae</name>
    <name type="common">Streptomyces cinnamonensis</name>
    <dbReference type="NCBI Taxonomy" id="1961"/>
    <lineage>
        <taxon>Bacteria</taxon>
        <taxon>Bacillati</taxon>
        <taxon>Actinomycetota</taxon>
        <taxon>Actinomycetes</taxon>
        <taxon>Kitasatosporales</taxon>
        <taxon>Streptomycetaceae</taxon>
        <taxon>Streptomyces</taxon>
    </lineage>
</organism>
<feature type="domain" description="HTH luxR-type" evidence="4">
    <location>
        <begin position="919"/>
        <end position="980"/>
    </location>
</feature>
<dbReference type="InterPro" id="IPR000792">
    <property type="entry name" value="Tscrpt_reg_LuxR_C"/>
</dbReference>
<dbReference type="GO" id="GO:0005737">
    <property type="term" value="C:cytoplasm"/>
    <property type="evidence" value="ECO:0007669"/>
    <property type="project" value="TreeGrafter"/>
</dbReference>
<protein>
    <submittedName>
        <fullName evidence="6">MonH</fullName>
    </submittedName>
    <submittedName>
        <fullName evidence="5">Putative regulatory protein</fullName>
    </submittedName>
</protein>
<dbReference type="Pfam" id="PF00196">
    <property type="entry name" value="GerE"/>
    <property type="match status" value="1"/>
</dbReference>
<dbReference type="PRINTS" id="PR00038">
    <property type="entry name" value="HTHLUXR"/>
</dbReference>
<dbReference type="SUPFAM" id="SSF52540">
    <property type="entry name" value="P-loop containing nucleoside triphosphate hydrolases"/>
    <property type="match status" value="1"/>
</dbReference>